<evidence type="ECO:0000313" key="2">
    <source>
        <dbReference type="Proteomes" id="UP001174196"/>
    </source>
</evidence>
<dbReference type="EMBL" id="JANRHH010000020">
    <property type="protein sequence ID" value="MDN4593160.1"/>
    <property type="molecule type" value="Genomic_DNA"/>
</dbReference>
<dbReference type="SUPFAM" id="SSF53649">
    <property type="entry name" value="Alkaline phosphatase-like"/>
    <property type="match status" value="1"/>
</dbReference>
<accession>A0ABT8IK46</accession>
<organism evidence="1 2">
    <name type="scientific">Polycladomyces subterraneus</name>
    <dbReference type="NCBI Taxonomy" id="1016997"/>
    <lineage>
        <taxon>Bacteria</taxon>
        <taxon>Bacillati</taxon>
        <taxon>Bacillota</taxon>
        <taxon>Bacilli</taxon>
        <taxon>Bacillales</taxon>
        <taxon>Thermoactinomycetaceae</taxon>
        <taxon>Polycladomyces</taxon>
    </lineage>
</organism>
<protein>
    <submittedName>
        <fullName evidence="1">Alkaline phosphatase family protein</fullName>
    </submittedName>
</protein>
<dbReference type="Proteomes" id="UP001174196">
    <property type="component" value="Unassembled WGS sequence"/>
</dbReference>
<dbReference type="Pfam" id="PF01663">
    <property type="entry name" value="Phosphodiest"/>
    <property type="match status" value="1"/>
</dbReference>
<name>A0ABT8IK46_9BACL</name>
<reference evidence="1" key="1">
    <citation type="submission" date="2022-08" db="EMBL/GenBank/DDBJ databases">
        <title>Polycladomyces zharkentsis sp. nov., a novel thermophilic CMC and starch-degrading bacterium isolated from a geothermal spring in Kazakhstan.</title>
        <authorList>
            <person name="Mashzhan A."/>
            <person name="Kistaubaeva A."/>
            <person name="Javier-Lopez R."/>
            <person name="Birkeland N.-K."/>
        </authorList>
    </citation>
    <scope>NUCLEOTIDE SEQUENCE</scope>
    <source>
        <strain evidence="1">KSR 13</strain>
    </source>
</reference>
<gene>
    <name evidence="1" type="ORF">NWF35_04465</name>
</gene>
<dbReference type="RefSeq" id="WP_301237876.1">
    <property type="nucleotide sequence ID" value="NZ_JANRHH010000020.1"/>
</dbReference>
<keyword evidence="2" id="KW-1185">Reference proteome</keyword>
<evidence type="ECO:0000313" key="1">
    <source>
        <dbReference type="EMBL" id="MDN4593160.1"/>
    </source>
</evidence>
<comment type="caution">
    <text evidence="1">The sequence shown here is derived from an EMBL/GenBank/DDBJ whole genome shotgun (WGS) entry which is preliminary data.</text>
</comment>
<proteinExistence type="predicted"/>
<dbReference type="Gene3D" id="3.40.720.10">
    <property type="entry name" value="Alkaline Phosphatase, subunit A"/>
    <property type="match status" value="1"/>
</dbReference>
<dbReference type="InterPro" id="IPR017850">
    <property type="entry name" value="Alkaline_phosphatase_core_sf"/>
</dbReference>
<sequence>MKTKKVMVIGLDCAAPELVFERWIDELPHLKRLIYSGVAGRLRSTDPPITVPAWASMVTSKDPGQLGFYGFRNRVRYGYGGNQIVDSTDLREPTVWDILGKYGLRSIVIGVPPSYPPKPIHGCLISCFLTPDRSYPHTFPAELGEEIEREVGEYQFDVENFRTHDVGALLKQIYEMTRTRFATARYLIQNKPWDFFMMVEMGTDRIHHAFWHYMDEQHVLHRPSPYKDAILEYYRFVDGEIGQLLELVDDDTVVMVVSDHGAKRMDGGFCINEWLIQQGLLKLKKRVDRLTPLTPDLVDWKQTRAWGYGGYFGRLCINVKGREPHGIVPRSRYEWLRNRIARQLRTLKDEKGNPLQTRVIKPERKYVVTRNIPPDLLVYFGDLYWRSVGSVGMGSCFVYENDTGPDGANHDYEGIFIATKKGAPVGNKPRTLNRLHLMDVTPTILREFGVPRRKGMQGKMIPISMVPRPANTKTRP</sequence>
<dbReference type="InterPro" id="IPR002591">
    <property type="entry name" value="Phosphodiest/P_Trfase"/>
</dbReference>